<protein>
    <submittedName>
        <fullName evidence="2">Uncharacterized protein</fullName>
    </submittedName>
</protein>
<dbReference type="OrthoDB" id="5555533at2759"/>
<dbReference type="GO" id="GO:0045040">
    <property type="term" value="P:protein insertion into mitochondrial outer membrane"/>
    <property type="evidence" value="ECO:0007669"/>
    <property type="project" value="InterPro"/>
</dbReference>
<evidence type="ECO:0000313" key="3">
    <source>
        <dbReference type="Proteomes" id="UP000799421"/>
    </source>
</evidence>
<keyword evidence="3" id="KW-1185">Reference proteome</keyword>
<evidence type="ECO:0000256" key="1">
    <source>
        <dbReference type="SAM" id="MobiDB-lite"/>
    </source>
</evidence>
<proteinExistence type="predicted"/>
<evidence type="ECO:0000313" key="2">
    <source>
        <dbReference type="EMBL" id="KAF2861314.1"/>
    </source>
</evidence>
<dbReference type="GO" id="GO:0070096">
    <property type="term" value="P:mitochondrial outer membrane translocase complex assembly"/>
    <property type="evidence" value="ECO:0007669"/>
    <property type="project" value="InterPro"/>
</dbReference>
<gene>
    <name evidence="2" type="ORF">K470DRAFT_281587</name>
</gene>
<dbReference type="PANTHER" id="PTHR28230:SF1">
    <property type="entry name" value="MITOCHONDRIAL IMPORT PROTEIN 2"/>
    <property type="match status" value="1"/>
</dbReference>
<dbReference type="EMBL" id="MU005973">
    <property type="protein sequence ID" value="KAF2861314.1"/>
    <property type="molecule type" value="Genomic_DNA"/>
</dbReference>
<name>A0A6A7C1G3_9PEZI</name>
<reference evidence="2" key="1">
    <citation type="journal article" date="2020" name="Stud. Mycol.">
        <title>101 Dothideomycetes genomes: a test case for predicting lifestyles and emergence of pathogens.</title>
        <authorList>
            <person name="Haridas S."/>
            <person name="Albert R."/>
            <person name="Binder M."/>
            <person name="Bloem J."/>
            <person name="Labutti K."/>
            <person name="Salamov A."/>
            <person name="Andreopoulos B."/>
            <person name="Baker S."/>
            <person name="Barry K."/>
            <person name="Bills G."/>
            <person name="Bluhm B."/>
            <person name="Cannon C."/>
            <person name="Castanera R."/>
            <person name="Culley D."/>
            <person name="Daum C."/>
            <person name="Ezra D."/>
            <person name="Gonzalez J."/>
            <person name="Henrissat B."/>
            <person name="Kuo A."/>
            <person name="Liang C."/>
            <person name="Lipzen A."/>
            <person name="Lutzoni F."/>
            <person name="Magnuson J."/>
            <person name="Mondo S."/>
            <person name="Nolan M."/>
            <person name="Ohm R."/>
            <person name="Pangilinan J."/>
            <person name="Park H.-J."/>
            <person name="Ramirez L."/>
            <person name="Alfaro M."/>
            <person name="Sun H."/>
            <person name="Tritt A."/>
            <person name="Yoshinaga Y."/>
            <person name="Zwiers L.-H."/>
            <person name="Turgeon B."/>
            <person name="Goodwin S."/>
            <person name="Spatafora J."/>
            <person name="Crous P."/>
            <person name="Grigoriev I."/>
        </authorList>
    </citation>
    <scope>NUCLEOTIDE SEQUENCE</scope>
    <source>
        <strain evidence="2">CBS 480.64</strain>
    </source>
</reference>
<accession>A0A6A7C1G3</accession>
<sequence length="106" mass="11485">MSTPGPLDLVDPADDVSTIDSLPSPTTTFSSSGSESDADAEWTESIRQLELLLTMVLVPLVGKYYGRKVAYWGWAKFMEWKFPVTVEIANPKSFKAVGAVEAAASL</sequence>
<organism evidence="2 3">
    <name type="scientific">Piedraia hortae CBS 480.64</name>
    <dbReference type="NCBI Taxonomy" id="1314780"/>
    <lineage>
        <taxon>Eukaryota</taxon>
        <taxon>Fungi</taxon>
        <taxon>Dikarya</taxon>
        <taxon>Ascomycota</taxon>
        <taxon>Pezizomycotina</taxon>
        <taxon>Dothideomycetes</taxon>
        <taxon>Dothideomycetidae</taxon>
        <taxon>Capnodiales</taxon>
        <taxon>Piedraiaceae</taxon>
        <taxon>Piedraia</taxon>
    </lineage>
</organism>
<dbReference type="Proteomes" id="UP000799421">
    <property type="component" value="Unassembled WGS sequence"/>
</dbReference>
<dbReference type="PANTHER" id="PTHR28230">
    <property type="entry name" value="CHROMOSOME 1, WHOLE GENOME SHOTGUN SEQUENCE"/>
    <property type="match status" value="1"/>
</dbReference>
<dbReference type="GO" id="GO:0005741">
    <property type="term" value="C:mitochondrial outer membrane"/>
    <property type="evidence" value="ECO:0007669"/>
    <property type="project" value="TreeGrafter"/>
</dbReference>
<dbReference type="Pfam" id="PF19117">
    <property type="entry name" value="Mim2"/>
    <property type="match status" value="1"/>
</dbReference>
<feature type="region of interest" description="Disordered" evidence="1">
    <location>
        <begin position="1"/>
        <end position="39"/>
    </location>
</feature>
<dbReference type="InterPro" id="IPR037652">
    <property type="entry name" value="Mim2"/>
</dbReference>
<dbReference type="AlphaFoldDB" id="A0A6A7C1G3"/>
<feature type="compositionally biased region" description="Low complexity" evidence="1">
    <location>
        <begin position="21"/>
        <end position="35"/>
    </location>
</feature>